<dbReference type="Pfam" id="PF05899">
    <property type="entry name" value="Cupin_3"/>
    <property type="match status" value="1"/>
</dbReference>
<evidence type="ECO:0000256" key="1">
    <source>
        <dbReference type="SAM" id="MobiDB-lite"/>
    </source>
</evidence>
<comment type="caution">
    <text evidence="3">The sequence shown here is derived from an EMBL/GenBank/DDBJ whole genome shotgun (WGS) entry which is preliminary data.</text>
</comment>
<feature type="region of interest" description="Disordered" evidence="1">
    <location>
        <begin position="24"/>
        <end position="48"/>
    </location>
</feature>
<dbReference type="Proteomes" id="UP001226762">
    <property type="component" value="Unassembled WGS sequence"/>
</dbReference>
<dbReference type="PANTHER" id="PTHR40943:SF1">
    <property type="entry name" value="CYTOPLASMIC PROTEIN"/>
    <property type="match status" value="1"/>
</dbReference>
<name>A0AAE4B5H3_9RHOB</name>
<dbReference type="InterPro" id="IPR014710">
    <property type="entry name" value="RmlC-like_jellyroll"/>
</dbReference>
<proteinExistence type="predicted"/>
<gene>
    <name evidence="3" type="ORF">NO357_14750</name>
</gene>
<dbReference type="AlphaFoldDB" id="A0AAE4B5H3"/>
<dbReference type="PANTHER" id="PTHR40943">
    <property type="entry name" value="CYTOPLASMIC PROTEIN-RELATED"/>
    <property type="match status" value="1"/>
</dbReference>
<evidence type="ECO:0000259" key="2">
    <source>
        <dbReference type="Pfam" id="PF05899"/>
    </source>
</evidence>
<protein>
    <submittedName>
        <fullName evidence="3">Cupin domain-containing protein</fullName>
    </submittedName>
</protein>
<keyword evidence="4" id="KW-1185">Reference proteome</keyword>
<dbReference type="InterPro" id="IPR011051">
    <property type="entry name" value="RmlC_Cupin_sf"/>
</dbReference>
<sequence>MLKYKPGDDVGELEDWPFDNPLSDYQIKEGSPRASGRMDGGGPGHTTRTGIWRCTKGVFECTEQGDELMTILAGRCRLIDMTTGKATELETGDSLFVRDGSRVTWDIIEDVTKVFFGHKADGF</sequence>
<reference evidence="3" key="1">
    <citation type="submission" date="2022-07" db="EMBL/GenBank/DDBJ databases">
        <authorList>
            <person name="Otstavnykh N."/>
            <person name="Isaeva M."/>
            <person name="Bystritskaya E."/>
        </authorList>
    </citation>
    <scope>NUCLEOTIDE SEQUENCE</scope>
    <source>
        <strain evidence="3">KCTC 52189</strain>
    </source>
</reference>
<dbReference type="SUPFAM" id="SSF51182">
    <property type="entry name" value="RmlC-like cupins"/>
    <property type="match status" value="1"/>
</dbReference>
<reference evidence="3" key="2">
    <citation type="submission" date="2023-02" db="EMBL/GenBank/DDBJ databases">
        <title>'Rhodoalgimonas zhirmunskyi' gen. nov., isolated from a red alga.</title>
        <authorList>
            <person name="Nedashkovskaya O.I."/>
            <person name="Otstavnykh N.Y."/>
            <person name="Bystritskaya E.P."/>
            <person name="Balabanova L.A."/>
            <person name="Isaeva M.P."/>
        </authorList>
    </citation>
    <scope>NUCLEOTIDE SEQUENCE</scope>
    <source>
        <strain evidence="3">KCTC 52189</strain>
    </source>
</reference>
<accession>A0AAE4B5H3</accession>
<dbReference type="EMBL" id="JANHAX010000004">
    <property type="protein sequence ID" value="MDQ2091162.1"/>
    <property type="molecule type" value="Genomic_DNA"/>
</dbReference>
<evidence type="ECO:0000313" key="4">
    <source>
        <dbReference type="Proteomes" id="UP001226762"/>
    </source>
</evidence>
<feature type="domain" description="(S)-ureidoglycine aminohydrolase cupin" evidence="2">
    <location>
        <begin position="43"/>
        <end position="115"/>
    </location>
</feature>
<dbReference type="InterPro" id="IPR008579">
    <property type="entry name" value="UGlyAH_Cupin_dom"/>
</dbReference>
<organism evidence="3 4">
    <name type="scientific">Marimonas arenosa</name>
    <dbReference type="NCBI Taxonomy" id="1795305"/>
    <lineage>
        <taxon>Bacteria</taxon>
        <taxon>Pseudomonadati</taxon>
        <taxon>Pseudomonadota</taxon>
        <taxon>Alphaproteobacteria</taxon>
        <taxon>Rhodobacterales</taxon>
        <taxon>Paracoccaceae</taxon>
        <taxon>Marimonas</taxon>
    </lineage>
</organism>
<evidence type="ECO:0000313" key="3">
    <source>
        <dbReference type="EMBL" id="MDQ2091162.1"/>
    </source>
</evidence>
<dbReference type="RefSeq" id="WP_306736445.1">
    <property type="nucleotide sequence ID" value="NZ_JANHAX010000004.1"/>
</dbReference>
<dbReference type="Gene3D" id="2.60.120.10">
    <property type="entry name" value="Jelly Rolls"/>
    <property type="match status" value="1"/>
</dbReference>